<gene>
    <name evidence="1" type="ORF">D0T90_10200</name>
</gene>
<sequence length="91" mass="10209">MEKWQAMFAPKGIEDALAQVRYELSLSPKAREALEDFLYVLWAGILHEARGKPNDERIEHDHAADALAELAGMLFSPMNDKGVGNFNIPKL</sequence>
<dbReference type="RefSeq" id="WP_126325840.1">
    <property type="nucleotide sequence ID" value="NZ_CP031699.1"/>
</dbReference>
<name>A0A5P3MT48_NEIAN</name>
<protein>
    <submittedName>
        <fullName evidence="1">Uncharacterized protein</fullName>
    </submittedName>
</protein>
<dbReference type="AlphaFoldDB" id="A0A5P3MT48"/>
<dbReference type="KEGG" id="naq:D0T90_10200"/>
<evidence type="ECO:0000313" key="2">
    <source>
        <dbReference type="Proteomes" id="UP000325536"/>
    </source>
</evidence>
<dbReference type="EMBL" id="CP031699">
    <property type="protein sequence ID" value="QEY24792.1"/>
    <property type="molecule type" value="Genomic_DNA"/>
</dbReference>
<dbReference type="Proteomes" id="UP000325536">
    <property type="component" value="Chromosome"/>
</dbReference>
<reference evidence="1 2" key="1">
    <citation type="submission" date="2018-08" db="EMBL/GenBank/DDBJ databases">
        <title>Neisseria animalis ATCC 49930 complete genome.</title>
        <authorList>
            <person name="Veseli I.A."/>
            <person name="Mascarenhas dos Santos A.C."/>
            <person name="Buttler R."/>
            <person name="Pombert J.-F."/>
        </authorList>
    </citation>
    <scope>NUCLEOTIDE SEQUENCE [LARGE SCALE GENOMIC DNA]</scope>
    <source>
        <strain evidence="1 2">ATCC 49930</strain>
    </source>
</reference>
<organism evidence="1 2">
    <name type="scientific">Neisseria animalis</name>
    <dbReference type="NCBI Taxonomy" id="492"/>
    <lineage>
        <taxon>Bacteria</taxon>
        <taxon>Pseudomonadati</taxon>
        <taxon>Pseudomonadota</taxon>
        <taxon>Betaproteobacteria</taxon>
        <taxon>Neisseriales</taxon>
        <taxon>Neisseriaceae</taxon>
        <taxon>Neisseria</taxon>
    </lineage>
</organism>
<accession>A0A5P3MT48</accession>
<proteinExistence type="predicted"/>
<keyword evidence="2" id="KW-1185">Reference proteome</keyword>
<evidence type="ECO:0000313" key="1">
    <source>
        <dbReference type="EMBL" id="QEY24792.1"/>
    </source>
</evidence>